<proteinExistence type="inferred from homology"/>
<dbReference type="InterPro" id="IPR003782">
    <property type="entry name" value="SCO1/SenC"/>
</dbReference>
<dbReference type="PROSITE" id="PS51352">
    <property type="entry name" value="THIOREDOXIN_2"/>
    <property type="match status" value="1"/>
</dbReference>
<name>Q47G10_DECAR</name>
<feature type="binding site" evidence="3">
    <location>
        <position position="67"/>
    </location>
    <ligand>
        <name>Cu cation</name>
        <dbReference type="ChEBI" id="CHEBI:23378"/>
    </ligand>
</feature>
<evidence type="ECO:0000256" key="3">
    <source>
        <dbReference type="PIRSR" id="PIRSR603782-1"/>
    </source>
</evidence>
<dbReference type="HOGENOM" id="CLU_050131_3_0_4"/>
<evidence type="ECO:0000256" key="2">
    <source>
        <dbReference type="ARBA" id="ARBA00023008"/>
    </source>
</evidence>
<organism evidence="7">
    <name type="scientific">Dechloromonas aromatica (strain RCB)</name>
    <dbReference type="NCBI Taxonomy" id="159087"/>
    <lineage>
        <taxon>Bacteria</taxon>
        <taxon>Pseudomonadati</taxon>
        <taxon>Pseudomonadota</taxon>
        <taxon>Betaproteobacteria</taxon>
        <taxon>Rhodocyclales</taxon>
        <taxon>Azonexaceae</taxon>
        <taxon>Dechloromonas</taxon>
    </lineage>
</organism>
<evidence type="ECO:0000256" key="5">
    <source>
        <dbReference type="SAM" id="SignalP"/>
    </source>
</evidence>
<dbReference type="KEGG" id="dar:Daro_1472"/>
<feature type="domain" description="Thioredoxin" evidence="6">
    <location>
        <begin position="14"/>
        <end position="191"/>
    </location>
</feature>
<protein>
    <submittedName>
        <fullName evidence="7">Electron transport protein SCO1/SenC</fullName>
    </submittedName>
</protein>
<comment type="similarity">
    <text evidence="1">Belongs to the SCO1/2 family.</text>
</comment>
<dbReference type="STRING" id="159087.Daro_1472"/>
<dbReference type="EMBL" id="CP000089">
    <property type="protein sequence ID" value="AAZ46221.1"/>
    <property type="molecule type" value="Genomic_DNA"/>
</dbReference>
<keyword evidence="4" id="KW-1015">Disulfide bond</keyword>
<dbReference type="FunFam" id="3.40.30.10:FF:000013">
    <property type="entry name" value="Blast:Protein SCO1 homolog, mitochondrial"/>
    <property type="match status" value="1"/>
</dbReference>
<feature type="signal peptide" evidence="5">
    <location>
        <begin position="1"/>
        <end position="22"/>
    </location>
</feature>
<accession>Q47G10</accession>
<dbReference type="OrthoDB" id="9790194at2"/>
<dbReference type="PANTHER" id="PTHR12151:SF25">
    <property type="entry name" value="LINALOOL DEHYDRATASE_ISOMERASE DOMAIN-CONTAINING PROTEIN"/>
    <property type="match status" value="1"/>
</dbReference>
<dbReference type="AlphaFoldDB" id="Q47G10"/>
<dbReference type="CDD" id="cd02968">
    <property type="entry name" value="SCO"/>
    <property type="match status" value="1"/>
</dbReference>
<evidence type="ECO:0000259" key="6">
    <source>
        <dbReference type="PROSITE" id="PS51352"/>
    </source>
</evidence>
<dbReference type="PROSITE" id="PS51257">
    <property type="entry name" value="PROKAR_LIPOPROTEIN"/>
    <property type="match status" value="1"/>
</dbReference>
<reference evidence="7" key="1">
    <citation type="submission" date="2005-08" db="EMBL/GenBank/DDBJ databases">
        <title>Complete sequence of Dechloromonas aromatica RCB.</title>
        <authorList>
            <person name="Salinero K.K."/>
            <person name="Copeland A."/>
            <person name="Lucas S."/>
            <person name="Lapidus A."/>
            <person name="Barry K."/>
            <person name="Detter J.C."/>
            <person name="Glavina T."/>
            <person name="Hammon N."/>
            <person name="Israni S."/>
            <person name="Pitluck S."/>
            <person name="Di Bartolo G."/>
            <person name="Trong S."/>
            <person name="Schmutz J."/>
            <person name="Larimer F."/>
            <person name="Land M."/>
            <person name="Ivanova N."/>
            <person name="Richardson P."/>
        </authorList>
    </citation>
    <scope>NUCLEOTIDE SEQUENCE</scope>
    <source>
        <strain evidence="7">RCB</strain>
    </source>
</reference>
<dbReference type="SUPFAM" id="SSF52833">
    <property type="entry name" value="Thioredoxin-like"/>
    <property type="match status" value="1"/>
</dbReference>
<keyword evidence="3" id="KW-0479">Metal-binding</keyword>
<evidence type="ECO:0000256" key="4">
    <source>
        <dbReference type="PIRSR" id="PIRSR603782-2"/>
    </source>
</evidence>
<keyword evidence="2 3" id="KW-0186">Copper</keyword>
<dbReference type="eggNOG" id="COG1999">
    <property type="taxonomic scope" value="Bacteria"/>
</dbReference>
<evidence type="ECO:0000313" key="7">
    <source>
        <dbReference type="EMBL" id="AAZ46221.1"/>
    </source>
</evidence>
<feature type="chain" id="PRO_5004233527" evidence="5">
    <location>
        <begin position="23"/>
        <end position="192"/>
    </location>
</feature>
<dbReference type="Pfam" id="PF02630">
    <property type="entry name" value="SCO1-SenC"/>
    <property type="match status" value="1"/>
</dbReference>
<feature type="binding site" evidence="3">
    <location>
        <position position="71"/>
    </location>
    <ligand>
        <name>Cu cation</name>
        <dbReference type="ChEBI" id="CHEBI:23378"/>
    </ligand>
</feature>
<dbReference type="InterPro" id="IPR036249">
    <property type="entry name" value="Thioredoxin-like_sf"/>
</dbReference>
<gene>
    <name evidence="7" type="ordered locus">Daro_1472</name>
</gene>
<dbReference type="PANTHER" id="PTHR12151">
    <property type="entry name" value="ELECTRON TRANSPORT PROTIN SCO1/SENC FAMILY MEMBER"/>
    <property type="match status" value="1"/>
</dbReference>
<dbReference type="InterPro" id="IPR013766">
    <property type="entry name" value="Thioredoxin_domain"/>
</dbReference>
<dbReference type="Gene3D" id="3.40.30.10">
    <property type="entry name" value="Glutaredoxin"/>
    <property type="match status" value="1"/>
</dbReference>
<feature type="binding site" evidence="3">
    <location>
        <position position="156"/>
    </location>
    <ligand>
        <name>Cu cation</name>
        <dbReference type="ChEBI" id="CHEBI:23378"/>
    </ligand>
</feature>
<sequence length="192" mass="21161">MHRRQFLALSFALLAACTPAPEAFHNTDLTGATFGRGFELTDHDGRPRSLADFKGRAVVVFFGYTSCPDICPTTLARLAGVMTALGEDAGRVQVLFITLDPERDSSERLKTFVPWFHPSFIGLRGDVGQIKAVTEEFRVFGARRPVDGELGYVIDHSTGAYVYDPAGRLRLYVKDTASVEDIVADIRQLLAH</sequence>
<feature type="disulfide bond" description="Redox-active" evidence="4">
    <location>
        <begin position="67"/>
        <end position="71"/>
    </location>
</feature>
<evidence type="ECO:0000256" key="1">
    <source>
        <dbReference type="ARBA" id="ARBA00010996"/>
    </source>
</evidence>
<dbReference type="GO" id="GO:0046872">
    <property type="term" value="F:metal ion binding"/>
    <property type="evidence" value="ECO:0007669"/>
    <property type="project" value="UniProtKB-KW"/>
</dbReference>
<keyword evidence="5" id="KW-0732">Signal</keyword>